<dbReference type="EMBL" id="CAHIKZ030000641">
    <property type="protein sequence ID" value="CAE1230845.1"/>
    <property type="molecule type" value="Genomic_DNA"/>
</dbReference>
<comment type="caution">
    <text evidence="2">The sequence shown here is derived from an EMBL/GenBank/DDBJ whole genome shotgun (WGS) entry which is preliminary data.</text>
</comment>
<evidence type="ECO:0000313" key="2">
    <source>
        <dbReference type="EMBL" id="CAE1230845.1"/>
    </source>
</evidence>
<name>A0A812BKU5_ACAPH</name>
<gene>
    <name evidence="2" type="ORF">SPHA_17901</name>
</gene>
<keyword evidence="1" id="KW-1133">Transmembrane helix</keyword>
<sequence>MHKHVSEMGGLGETYDLKTLEDICEKMNEIKECTEKKKAWMEHCNTDHTISWEMFQKGFGYLCGEGYKEYAQNERCLSNTRVNGTVKQCSRTWARQLHAIILQDPPRIQMYKRTCRILQDYRNCLRNGIERFCSKDASHVMVKMWDLSLGPFRKKMMCSKEALMSGTENAILAGALSFIFVLTVALCFLRRRLPGSVSYKRPCMPWR</sequence>
<dbReference type="AlphaFoldDB" id="A0A812BKU5"/>
<protein>
    <submittedName>
        <fullName evidence="2">Uncharacterized protein</fullName>
    </submittedName>
</protein>
<keyword evidence="1" id="KW-0472">Membrane</keyword>
<keyword evidence="1" id="KW-0812">Transmembrane</keyword>
<evidence type="ECO:0000256" key="1">
    <source>
        <dbReference type="SAM" id="Phobius"/>
    </source>
</evidence>
<proteinExistence type="predicted"/>
<dbReference type="OrthoDB" id="10272525at2759"/>
<keyword evidence="3" id="KW-1185">Reference proteome</keyword>
<accession>A0A812BKU5</accession>
<feature type="transmembrane region" description="Helical" evidence="1">
    <location>
        <begin position="170"/>
        <end position="189"/>
    </location>
</feature>
<dbReference type="Proteomes" id="UP000597762">
    <property type="component" value="Unassembled WGS sequence"/>
</dbReference>
<evidence type="ECO:0000313" key="3">
    <source>
        <dbReference type="Proteomes" id="UP000597762"/>
    </source>
</evidence>
<organism evidence="2 3">
    <name type="scientific">Acanthosepion pharaonis</name>
    <name type="common">Pharaoh cuttlefish</name>
    <name type="synonym">Sepia pharaonis</name>
    <dbReference type="NCBI Taxonomy" id="158019"/>
    <lineage>
        <taxon>Eukaryota</taxon>
        <taxon>Metazoa</taxon>
        <taxon>Spiralia</taxon>
        <taxon>Lophotrochozoa</taxon>
        <taxon>Mollusca</taxon>
        <taxon>Cephalopoda</taxon>
        <taxon>Coleoidea</taxon>
        <taxon>Decapodiformes</taxon>
        <taxon>Sepiida</taxon>
        <taxon>Sepiina</taxon>
        <taxon>Sepiidae</taxon>
        <taxon>Acanthosepion</taxon>
    </lineage>
</organism>
<reference evidence="2" key="1">
    <citation type="submission" date="2021-01" db="EMBL/GenBank/DDBJ databases">
        <authorList>
            <person name="Li R."/>
            <person name="Bekaert M."/>
        </authorList>
    </citation>
    <scope>NUCLEOTIDE SEQUENCE</scope>
    <source>
        <strain evidence="2">Farmed</strain>
    </source>
</reference>